<sequence>MNGGHVRKETEAWKWSVESMNEELSHYIELGLCVFCENTHQRQVESFYSFTSLAAWRVHH</sequence>
<name>A0ABD1MGJ5_9FABA</name>
<evidence type="ECO:0000313" key="2">
    <source>
        <dbReference type="Proteomes" id="UP001603857"/>
    </source>
</evidence>
<dbReference type="AlphaFoldDB" id="A0ABD1MGJ5"/>
<comment type="caution">
    <text evidence="1">The sequence shown here is derived from an EMBL/GenBank/DDBJ whole genome shotgun (WGS) entry which is preliminary data.</text>
</comment>
<evidence type="ECO:0000313" key="1">
    <source>
        <dbReference type="EMBL" id="KAL2334697.1"/>
    </source>
</evidence>
<proteinExistence type="predicted"/>
<dbReference type="Proteomes" id="UP001603857">
    <property type="component" value="Unassembled WGS sequence"/>
</dbReference>
<reference evidence="1 2" key="1">
    <citation type="submission" date="2024-08" db="EMBL/GenBank/DDBJ databases">
        <title>Insights into the chromosomal genome structure of Flemingia macrophylla.</title>
        <authorList>
            <person name="Ding Y."/>
            <person name="Zhao Y."/>
            <person name="Bi W."/>
            <person name="Wu M."/>
            <person name="Zhao G."/>
            <person name="Gong Y."/>
            <person name="Li W."/>
            <person name="Zhang P."/>
        </authorList>
    </citation>
    <scope>NUCLEOTIDE SEQUENCE [LARGE SCALE GENOMIC DNA]</scope>
    <source>
        <strain evidence="1">DYQJB</strain>
        <tissue evidence="1">Leaf</tissue>
    </source>
</reference>
<dbReference type="EMBL" id="JBGMDY010000005">
    <property type="protein sequence ID" value="KAL2334697.1"/>
    <property type="molecule type" value="Genomic_DNA"/>
</dbReference>
<accession>A0ABD1MGJ5</accession>
<gene>
    <name evidence="1" type="ORF">Fmac_015910</name>
</gene>
<organism evidence="1 2">
    <name type="scientific">Flemingia macrophylla</name>
    <dbReference type="NCBI Taxonomy" id="520843"/>
    <lineage>
        <taxon>Eukaryota</taxon>
        <taxon>Viridiplantae</taxon>
        <taxon>Streptophyta</taxon>
        <taxon>Embryophyta</taxon>
        <taxon>Tracheophyta</taxon>
        <taxon>Spermatophyta</taxon>
        <taxon>Magnoliopsida</taxon>
        <taxon>eudicotyledons</taxon>
        <taxon>Gunneridae</taxon>
        <taxon>Pentapetalae</taxon>
        <taxon>rosids</taxon>
        <taxon>fabids</taxon>
        <taxon>Fabales</taxon>
        <taxon>Fabaceae</taxon>
        <taxon>Papilionoideae</taxon>
        <taxon>50 kb inversion clade</taxon>
        <taxon>NPAAA clade</taxon>
        <taxon>indigoferoid/millettioid clade</taxon>
        <taxon>Phaseoleae</taxon>
        <taxon>Flemingia</taxon>
    </lineage>
</organism>
<keyword evidence="2" id="KW-1185">Reference proteome</keyword>
<protein>
    <submittedName>
        <fullName evidence="1">Uncharacterized protein</fullName>
    </submittedName>
</protein>